<dbReference type="EMBL" id="WNYA01000007">
    <property type="protein sequence ID" value="KAG8560709.1"/>
    <property type="molecule type" value="Genomic_DNA"/>
</dbReference>
<evidence type="ECO:0008006" key="4">
    <source>
        <dbReference type="Google" id="ProtNLM"/>
    </source>
</evidence>
<evidence type="ECO:0000313" key="2">
    <source>
        <dbReference type="EMBL" id="KAG8560709.1"/>
    </source>
</evidence>
<dbReference type="PANTHER" id="PTHR16524">
    <property type="entry name" value="CELL DEATH REGULATOR AVEN"/>
    <property type="match status" value="1"/>
</dbReference>
<feature type="compositionally biased region" description="Polar residues" evidence="1">
    <location>
        <begin position="73"/>
        <end position="86"/>
    </location>
</feature>
<dbReference type="PANTHER" id="PTHR16524:SF2">
    <property type="entry name" value="CELL DEATH REGULATOR AVEN"/>
    <property type="match status" value="1"/>
</dbReference>
<feature type="compositionally biased region" description="Acidic residues" evidence="1">
    <location>
        <begin position="168"/>
        <end position="179"/>
    </location>
</feature>
<evidence type="ECO:0000256" key="1">
    <source>
        <dbReference type="SAM" id="MobiDB-lite"/>
    </source>
</evidence>
<organism evidence="2 3">
    <name type="scientific">Engystomops pustulosus</name>
    <name type="common">Tungara frog</name>
    <name type="synonym">Physalaemus pustulosus</name>
    <dbReference type="NCBI Taxonomy" id="76066"/>
    <lineage>
        <taxon>Eukaryota</taxon>
        <taxon>Metazoa</taxon>
        <taxon>Chordata</taxon>
        <taxon>Craniata</taxon>
        <taxon>Vertebrata</taxon>
        <taxon>Euteleostomi</taxon>
        <taxon>Amphibia</taxon>
        <taxon>Batrachia</taxon>
        <taxon>Anura</taxon>
        <taxon>Neobatrachia</taxon>
        <taxon>Hyloidea</taxon>
        <taxon>Leptodactylidae</taxon>
        <taxon>Leiuperinae</taxon>
        <taxon>Engystomops</taxon>
    </lineage>
</organism>
<keyword evidence="3" id="KW-1185">Reference proteome</keyword>
<comment type="caution">
    <text evidence="2">The sequence shown here is derived from an EMBL/GenBank/DDBJ whole genome shotgun (WGS) entry which is preliminary data.</text>
</comment>
<name>A0AAV7AGQ8_ENGPU</name>
<dbReference type="GO" id="GO:0010972">
    <property type="term" value="P:negative regulation of G2/M transition of mitotic cell cycle"/>
    <property type="evidence" value="ECO:0007669"/>
    <property type="project" value="TreeGrafter"/>
</dbReference>
<reference evidence="2" key="1">
    <citation type="thesis" date="2020" institute="ProQuest LLC" country="789 East Eisenhower Parkway, Ann Arbor, MI, USA">
        <title>Comparative Genomics and Chromosome Evolution.</title>
        <authorList>
            <person name="Mudd A.B."/>
        </authorList>
    </citation>
    <scope>NUCLEOTIDE SEQUENCE</scope>
    <source>
        <strain evidence="2">237g6f4</strain>
        <tissue evidence="2">Blood</tissue>
    </source>
</reference>
<protein>
    <recommendedName>
        <fullName evidence="4">Cell death regulator Aven</fullName>
    </recommendedName>
</protein>
<sequence>MGRDSFAQFRFADEKDWAAESSKQDSSVFLDAQSLVRSLHTLPLHLRLNVEADLVQEELPQELPPSIAKGNMPTFTAQKESDSTVAPVQEEASKAEGKTSPDPSLVSHEEELDFLLSLEAPVTERPATCPDGTGELDQQLPSKEPATSPMKAESCEATEEKPKAITSEDLEDWLDSMIS</sequence>
<proteinExistence type="predicted"/>
<evidence type="ECO:0000313" key="3">
    <source>
        <dbReference type="Proteomes" id="UP000824782"/>
    </source>
</evidence>
<gene>
    <name evidence="2" type="ORF">GDO81_015093</name>
</gene>
<accession>A0AAV7AGQ8</accession>
<dbReference type="Proteomes" id="UP000824782">
    <property type="component" value="Unassembled WGS sequence"/>
</dbReference>
<dbReference type="InterPro" id="IPR026187">
    <property type="entry name" value="Aven"/>
</dbReference>
<feature type="region of interest" description="Disordered" evidence="1">
    <location>
        <begin position="61"/>
        <end position="179"/>
    </location>
</feature>
<dbReference type="AlphaFoldDB" id="A0AAV7AGQ8"/>